<protein>
    <submittedName>
        <fullName evidence="2">DUF457 family protein</fullName>
    </submittedName>
</protein>
<sequence>MHRKGHVGAALAAYAPIGGLLVAAGIDSLAAVGGVVAVWLATLPDWDRRIPFVGHRGVTHTVHFAGAVGGLVGIAGALSGRSAGVWTAATLGGFGFLVGSVTILSHVAVDALTPMGVDPFRNGRRRSLDVTRAANPIANDALLALGVVSVGVAYVLGAAIAGSIPG</sequence>
<organism evidence="2 3">
    <name type="scientific">Natronomonas moolapensis (strain DSM 18674 / CECT 7526 / JCM 14361 / 8.8.11)</name>
    <dbReference type="NCBI Taxonomy" id="268739"/>
    <lineage>
        <taxon>Archaea</taxon>
        <taxon>Methanobacteriati</taxon>
        <taxon>Methanobacteriota</taxon>
        <taxon>Stenosarchaea group</taxon>
        <taxon>Halobacteria</taxon>
        <taxon>Halobacteriales</taxon>
        <taxon>Natronomonadaceae</taxon>
        <taxon>Natronomonas</taxon>
    </lineage>
</organism>
<gene>
    <name evidence="2" type="ordered locus">Nmlp_1306</name>
</gene>
<evidence type="ECO:0000256" key="1">
    <source>
        <dbReference type="SAM" id="Phobius"/>
    </source>
</evidence>
<dbReference type="Proteomes" id="UP000011867">
    <property type="component" value="Chromosome"/>
</dbReference>
<keyword evidence="1" id="KW-1133">Transmembrane helix</keyword>
<keyword evidence="1" id="KW-0472">Membrane</keyword>
<dbReference type="EMBL" id="HF582854">
    <property type="protein sequence ID" value="CCQ35515.1"/>
    <property type="molecule type" value="Genomic_DNA"/>
</dbReference>
<evidence type="ECO:0000313" key="3">
    <source>
        <dbReference type="Proteomes" id="UP000011867"/>
    </source>
</evidence>
<dbReference type="InterPro" id="IPR007404">
    <property type="entry name" value="YdjM-like"/>
</dbReference>
<feature type="transmembrane region" description="Helical" evidence="1">
    <location>
        <begin position="61"/>
        <end position="78"/>
    </location>
</feature>
<dbReference type="eggNOG" id="arCOG01744">
    <property type="taxonomic scope" value="Archaea"/>
</dbReference>
<evidence type="ECO:0000313" key="2">
    <source>
        <dbReference type="EMBL" id="CCQ35515.1"/>
    </source>
</evidence>
<dbReference type="OrthoDB" id="118042at2157"/>
<feature type="transmembrane region" description="Helical" evidence="1">
    <location>
        <begin position="12"/>
        <end position="41"/>
    </location>
</feature>
<keyword evidence="3" id="KW-1185">Reference proteome</keyword>
<name>M1XNK3_NATM8</name>
<dbReference type="KEGG" id="nmo:Nmlp_1306"/>
<keyword evidence="1" id="KW-0812">Transmembrane</keyword>
<reference evidence="2 3" key="1">
    <citation type="journal article" date="2013" name="Genome Announc.">
        <title>Genome of the haloarchaeon Natronomonas moolapensis, a neutrophilic member of a previously haloalkaliphilic genus.</title>
        <authorList>
            <person name="Dyall-Smith M.L."/>
            <person name="Pfeiffer F."/>
            <person name="Oberwinkler T."/>
            <person name="Klee K."/>
            <person name="Rampp M."/>
            <person name="Palm P."/>
            <person name="Gross K."/>
            <person name="Schuster S.C."/>
            <person name="Oesterhelt D."/>
        </authorList>
    </citation>
    <scope>NUCLEOTIDE SEQUENCE [LARGE SCALE GENOMIC DNA]</scope>
    <source>
        <strain evidence="3">DSM 18674 / JCM 14361 / 8.8.11</strain>
    </source>
</reference>
<feature type="transmembrane region" description="Helical" evidence="1">
    <location>
        <begin position="85"/>
        <end position="109"/>
    </location>
</feature>
<dbReference type="RefSeq" id="WP_015408362.1">
    <property type="nucleotide sequence ID" value="NC_020388.1"/>
</dbReference>
<accession>M1XNK3</accession>
<dbReference type="GeneID" id="14650642"/>
<feature type="transmembrane region" description="Helical" evidence="1">
    <location>
        <begin position="141"/>
        <end position="164"/>
    </location>
</feature>
<dbReference type="HOGENOM" id="CLU_133604_0_0_2"/>
<dbReference type="Pfam" id="PF04307">
    <property type="entry name" value="YdjM"/>
    <property type="match status" value="1"/>
</dbReference>
<proteinExistence type="predicted"/>
<dbReference type="AlphaFoldDB" id="M1XNK3"/>